<protein>
    <submittedName>
        <fullName evidence="1">Uncharacterized protein</fullName>
    </submittedName>
</protein>
<keyword evidence="2" id="KW-1185">Reference proteome</keyword>
<dbReference type="EMBL" id="SJOL01006443">
    <property type="protein sequence ID" value="TGZ66661.1"/>
    <property type="molecule type" value="Genomic_DNA"/>
</dbReference>
<comment type="caution">
    <text evidence="1">The sequence shown here is derived from an EMBL/GenBank/DDBJ whole genome shotgun (WGS) entry which is preliminary data.</text>
</comment>
<accession>A0A4S2LSA1</accession>
<dbReference type="PANTHER" id="PTHR47331">
    <property type="entry name" value="PHD-TYPE DOMAIN-CONTAINING PROTEIN"/>
    <property type="match status" value="1"/>
</dbReference>
<organism evidence="1 2">
    <name type="scientific">Opisthorchis felineus</name>
    <dbReference type="NCBI Taxonomy" id="147828"/>
    <lineage>
        <taxon>Eukaryota</taxon>
        <taxon>Metazoa</taxon>
        <taxon>Spiralia</taxon>
        <taxon>Lophotrochozoa</taxon>
        <taxon>Platyhelminthes</taxon>
        <taxon>Trematoda</taxon>
        <taxon>Digenea</taxon>
        <taxon>Opisthorchiida</taxon>
        <taxon>Opisthorchiata</taxon>
        <taxon>Opisthorchiidae</taxon>
        <taxon>Opisthorchis</taxon>
    </lineage>
</organism>
<evidence type="ECO:0000313" key="1">
    <source>
        <dbReference type="EMBL" id="TGZ66661.1"/>
    </source>
</evidence>
<dbReference type="STRING" id="147828.A0A4S2LSA1"/>
<dbReference type="OrthoDB" id="10066543at2759"/>
<dbReference type="AlphaFoldDB" id="A0A4S2LSA1"/>
<feature type="non-terminal residue" evidence="1">
    <location>
        <position position="180"/>
    </location>
</feature>
<name>A0A4S2LSA1_OPIFE</name>
<proteinExistence type="predicted"/>
<dbReference type="Proteomes" id="UP000308267">
    <property type="component" value="Unassembled WGS sequence"/>
</dbReference>
<sequence length="180" mass="20819">MKEELFIDIASSFLWTDSMIVLQMVRNRATRYETFVANRLASILDYSEPEHWMYVESKRSPADIASRGLQPDTSKLSMWLSGPGCLRKDCNEWPPQPVSYPIPVLHEKSKETEGVHLTSTYVSWIGRFERVSSWGLLKGLEAWLSRFCLWMRSRRSMRPGVELCGRLARTELVEAECLTL</sequence>
<gene>
    <name evidence="1" type="ORF">CRM22_005191</name>
</gene>
<evidence type="ECO:0000313" key="2">
    <source>
        <dbReference type="Proteomes" id="UP000308267"/>
    </source>
</evidence>
<reference evidence="1 2" key="1">
    <citation type="journal article" date="2019" name="BMC Genomics">
        <title>New insights from Opisthorchis felineus genome: update on genomics of the epidemiologically important liver flukes.</title>
        <authorList>
            <person name="Ershov N.I."/>
            <person name="Mordvinov V.A."/>
            <person name="Prokhortchouk E.B."/>
            <person name="Pakharukova M.Y."/>
            <person name="Gunbin K.V."/>
            <person name="Ustyantsev K."/>
            <person name="Genaev M.A."/>
            <person name="Blinov A.G."/>
            <person name="Mazur A."/>
            <person name="Boulygina E."/>
            <person name="Tsygankova S."/>
            <person name="Khrameeva E."/>
            <person name="Chekanov N."/>
            <person name="Fan G."/>
            <person name="Xiao A."/>
            <person name="Zhang H."/>
            <person name="Xu X."/>
            <person name="Yang H."/>
            <person name="Solovyev V."/>
            <person name="Lee S.M."/>
            <person name="Liu X."/>
            <person name="Afonnikov D.A."/>
            <person name="Skryabin K.G."/>
        </authorList>
    </citation>
    <scope>NUCLEOTIDE SEQUENCE [LARGE SCALE GENOMIC DNA]</scope>
    <source>
        <strain evidence="1">AK-0245</strain>
        <tissue evidence="1">Whole organism</tissue>
    </source>
</reference>